<protein>
    <recommendedName>
        <fullName evidence="9">Replication protein A subunit</fullName>
    </recommendedName>
</protein>
<feature type="domain" description="Replication protein A OB" evidence="13">
    <location>
        <begin position="248"/>
        <end position="344"/>
    </location>
</feature>
<keyword evidence="4 9" id="KW-0479">Metal-binding</keyword>
<sequence length="561" mass="62944">MSDLALNHLAISGALRRGCFVRLKSFQANSVKGKRSAFPHTLAGNETDYIRILIVLDLDVLEDLGESERLGEPKPLEMKAPEAETPATTTISSNGFYGMAPQHSAPRQQNHQRASVPTMAPAHANIYPIEALSPYSHKWTIKARCTNKSAIKTWHNRNGEGRLFNVNLLDDSGEIRATAFKEQCDLLYPLFEEGSVYYISSPCRVQMAKRGFSNVNNDYELTFEKDTVIEKAENNDDVPQMRFNFTNIGGLQSVEKGTTIDFLGVLKSVDQVTEVPSKATGKRYTKRELTLVDDTGFSVRLTIWGNMANTFDVMPDSVIAFKGVKVSDFGGRSLSLLSSGTITADPDIEEAHKLKGWYDAQGKFDQFTFHAFSENATGATGSRQDPPKTIVEVRDEQLGMSEKPDYFALRATVVFIKQDNICYPACVQERCNKKVIQLDSGEWLCEHCEKSTPQPEYRYILSANLSDHTGQLWVNCFDEVGRSLMGITANSLMEMKENDDKVASEAILDANCKMWNFKCRAKLDNFQDTERLIFKTDVSLVFDVRFSVPRRSTSRMSLPGW</sequence>
<evidence type="ECO:0000259" key="11">
    <source>
        <dbReference type="Pfam" id="PF01336"/>
    </source>
</evidence>
<dbReference type="eggNOG" id="KOG0851">
    <property type="taxonomic scope" value="Eukaryota"/>
</dbReference>
<comment type="function">
    <text evidence="9">As part of the replication protein A (RPA/RP-A), a single-stranded DNA-binding heterotrimeric complex, may play an essential role in DNA replication, recombination and repair. Binds and stabilizes single-stranded DNA intermediates, preventing complementary DNA reannealing and recruiting different proteins involved in DNA metabolism.</text>
</comment>
<keyword evidence="15" id="KW-1185">Reference proteome</keyword>
<dbReference type="KEGG" id="ure:UREG_05682"/>
<dbReference type="GO" id="GO:0006310">
    <property type="term" value="P:DNA recombination"/>
    <property type="evidence" value="ECO:0007669"/>
    <property type="project" value="InterPro"/>
</dbReference>
<dbReference type="FunFam" id="2.40.50.140:FF:000041">
    <property type="entry name" value="Replication protein A subunit"/>
    <property type="match status" value="1"/>
</dbReference>
<evidence type="ECO:0000256" key="6">
    <source>
        <dbReference type="ARBA" id="ARBA00022833"/>
    </source>
</evidence>
<keyword evidence="6 9" id="KW-0862">Zinc</keyword>
<evidence type="ECO:0000313" key="14">
    <source>
        <dbReference type="EMBL" id="EEP80840.1"/>
    </source>
</evidence>
<dbReference type="GO" id="GO:0140445">
    <property type="term" value="C:chromosome, telomeric repeat region"/>
    <property type="evidence" value="ECO:0007669"/>
    <property type="project" value="EnsemblFungi"/>
</dbReference>
<dbReference type="SUPFAM" id="SSF50249">
    <property type="entry name" value="Nucleic acid-binding proteins"/>
    <property type="match status" value="3"/>
</dbReference>
<dbReference type="Proteomes" id="UP000002058">
    <property type="component" value="Unassembled WGS sequence"/>
</dbReference>
<dbReference type="RefSeq" id="XP_002584993.1">
    <property type="nucleotide sequence ID" value="XM_002584947.1"/>
</dbReference>
<dbReference type="FunFam" id="2.40.50.140:FF:000064">
    <property type="entry name" value="Replication protein A subunit"/>
    <property type="match status" value="1"/>
</dbReference>
<gene>
    <name evidence="14" type="ORF">UREG_05682</name>
</gene>
<dbReference type="NCBIfam" id="TIGR00617">
    <property type="entry name" value="rpa1"/>
    <property type="match status" value="1"/>
</dbReference>
<keyword evidence="7 9" id="KW-0238">DNA-binding</keyword>
<dbReference type="Pfam" id="PF16900">
    <property type="entry name" value="REPA_OB_2"/>
    <property type="match status" value="1"/>
</dbReference>
<reference evidence="15" key="1">
    <citation type="journal article" date="2009" name="Genome Res.">
        <title>Comparative genomic analyses of the human fungal pathogens Coccidioides and their relatives.</title>
        <authorList>
            <person name="Sharpton T.J."/>
            <person name="Stajich J.E."/>
            <person name="Rounsley S.D."/>
            <person name="Gardner M.J."/>
            <person name="Wortman J.R."/>
            <person name="Jordar V.S."/>
            <person name="Maiti R."/>
            <person name="Kodira C.D."/>
            <person name="Neafsey D.E."/>
            <person name="Zeng Q."/>
            <person name="Hung C.-Y."/>
            <person name="McMahan C."/>
            <person name="Muszewska A."/>
            <person name="Grynberg M."/>
            <person name="Mandel M.A."/>
            <person name="Kellner E.M."/>
            <person name="Barker B.M."/>
            <person name="Galgiani J.N."/>
            <person name="Orbach M.J."/>
            <person name="Kirkland T.N."/>
            <person name="Cole G.T."/>
            <person name="Henn M.R."/>
            <person name="Birren B.W."/>
            <person name="Taylor J.W."/>
        </authorList>
    </citation>
    <scope>NUCLEOTIDE SEQUENCE [LARGE SCALE GENOMIC DNA]</scope>
    <source>
        <strain evidence="15">UAMH 1704</strain>
    </source>
</reference>
<comment type="similarity">
    <text evidence="2 9">Belongs to the replication factor A protein 1 family.</text>
</comment>
<dbReference type="PANTHER" id="PTHR47165:SF4">
    <property type="entry name" value="OS03G0429900 PROTEIN"/>
    <property type="match status" value="1"/>
</dbReference>
<dbReference type="VEuPathDB" id="FungiDB:UREG_05682"/>
<proteinExistence type="inferred from homology"/>
<comment type="subcellular location">
    <subcellularLocation>
        <location evidence="1 9">Nucleus</location>
    </subcellularLocation>
</comment>
<dbReference type="CDD" id="cd04474">
    <property type="entry name" value="RPA1_DBD_A"/>
    <property type="match status" value="1"/>
</dbReference>
<feature type="domain" description="Replication factor A C-terminal" evidence="12">
    <location>
        <begin position="406"/>
        <end position="532"/>
    </location>
</feature>
<dbReference type="FunFam" id="2.40.50.140:FF:000090">
    <property type="entry name" value="Replication protein A subunit"/>
    <property type="match status" value="1"/>
</dbReference>
<dbReference type="CDD" id="cd04475">
    <property type="entry name" value="RPA1_DBD_B"/>
    <property type="match status" value="1"/>
</dbReference>
<dbReference type="InterPro" id="IPR047192">
    <property type="entry name" value="Euk_RPA1_DBD_C"/>
</dbReference>
<dbReference type="OrthoDB" id="1751331at2759"/>
<dbReference type="PANTHER" id="PTHR47165">
    <property type="entry name" value="OS03G0429900 PROTEIN"/>
    <property type="match status" value="1"/>
</dbReference>
<dbReference type="GO" id="GO:0006281">
    <property type="term" value="P:DNA repair"/>
    <property type="evidence" value="ECO:0007669"/>
    <property type="project" value="EnsemblFungi"/>
</dbReference>
<accession>C4JT93</accession>
<evidence type="ECO:0000256" key="5">
    <source>
        <dbReference type="ARBA" id="ARBA00022771"/>
    </source>
</evidence>
<feature type="domain" description="OB" evidence="11">
    <location>
        <begin position="139"/>
        <end position="220"/>
    </location>
</feature>
<evidence type="ECO:0000256" key="9">
    <source>
        <dbReference type="RuleBase" id="RU364130"/>
    </source>
</evidence>
<feature type="compositionally biased region" description="Basic and acidic residues" evidence="10">
    <location>
        <begin position="69"/>
        <end position="82"/>
    </location>
</feature>
<dbReference type="Gene3D" id="2.40.50.140">
    <property type="entry name" value="Nucleic acid-binding proteins"/>
    <property type="match status" value="4"/>
</dbReference>
<dbReference type="FunCoup" id="C4JT93">
    <property type="interactions" value="1007"/>
</dbReference>
<keyword evidence="8 9" id="KW-0539">Nucleus</keyword>
<dbReference type="InterPro" id="IPR031657">
    <property type="entry name" value="REPA_OB_2"/>
</dbReference>
<feature type="region of interest" description="Disordered" evidence="10">
    <location>
        <begin position="69"/>
        <end position="93"/>
    </location>
</feature>
<dbReference type="InterPro" id="IPR004591">
    <property type="entry name" value="Rfa1"/>
</dbReference>
<evidence type="ECO:0000256" key="10">
    <source>
        <dbReference type="SAM" id="MobiDB-lite"/>
    </source>
</evidence>
<evidence type="ECO:0000256" key="8">
    <source>
        <dbReference type="ARBA" id="ARBA00023242"/>
    </source>
</evidence>
<evidence type="ECO:0000256" key="2">
    <source>
        <dbReference type="ARBA" id="ARBA00005690"/>
    </source>
</evidence>
<keyword evidence="3 9" id="KW-0235">DNA replication</keyword>
<dbReference type="GO" id="GO:0000785">
    <property type="term" value="C:chromatin"/>
    <property type="evidence" value="ECO:0007669"/>
    <property type="project" value="EnsemblFungi"/>
</dbReference>
<dbReference type="Pfam" id="PF01336">
    <property type="entry name" value="tRNA_anti-codon"/>
    <property type="match status" value="1"/>
</dbReference>
<evidence type="ECO:0000259" key="13">
    <source>
        <dbReference type="Pfam" id="PF16900"/>
    </source>
</evidence>
<name>C4JT93_UNCRE</name>
<dbReference type="GO" id="GO:0035861">
    <property type="term" value="C:site of double-strand break"/>
    <property type="evidence" value="ECO:0007669"/>
    <property type="project" value="EnsemblFungi"/>
</dbReference>
<evidence type="ECO:0000313" key="15">
    <source>
        <dbReference type="Proteomes" id="UP000002058"/>
    </source>
</evidence>
<dbReference type="InterPro" id="IPR004365">
    <property type="entry name" value="NA-bd_OB_tRNA"/>
</dbReference>
<dbReference type="AlphaFoldDB" id="C4JT93"/>
<evidence type="ECO:0000259" key="12">
    <source>
        <dbReference type="Pfam" id="PF08646"/>
    </source>
</evidence>
<dbReference type="GO" id="GO:0033260">
    <property type="term" value="P:nuclear DNA replication"/>
    <property type="evidence" value="ECO:0007669"/>
    <property type="project" value="EnsemblFungi"/>
</dbReference>
<evidence type="ECO:0000256" key="7">
    <source>
        <dbReference type="ARBA" id="ARBA00023125"/>
    </source>
</evidence>
<dbReference type="GO" id="GO:0005662">
    <property type="term" value="C:DNA replication factor A complex"/>
    <property type="evidence" value="ECO:0007669"/>
    <property type="project" value="EnsemblFungi"/>
</dbReference>
<dbReference type="InParanoid" id="C4JT93"/>
<dbReference type="STRING" id="336963.C4JT93"/>
<keyword evidence="5 9" id="KW-0863">Zinc-finger</keyword>
<dbReference type="GO" id="GO:0008270">
    <property type="term" value="F:zinc ion binding"/>
    <property type="evidence" value="ECO:0007669"/>
    <property type="project" value="UniProtKB-KW"/>
</dbReference>
<comment type="subunit">
    <text evidence="9">Component of the heterotrimeric canonical replication protein A complex (RPA).</text>
</comment>
<evidence type="ECO:0000256" key="3">
    <source>
        <dbReference type="ARBA" id="ARBA00022705"/>
    </source>
</evidence>
<dbReference type="HOGENOM" id="CLU_012393_2_1_1"/>
<dbReference type="GO" id="GO:0003697">
    <property type="term" value="F:single-stranded DNA binding"/>
    <property type="evidence" value="ECO:0007669"/>
    <property type="project" value="EnsemblFungi"/>
</dbReference>
<organism evidence="14 15">
    <name type="scientific">Uncinocarpus reesii (strain UAMH 1704)</name>
    <dbReference type="NCBI Taxonomy" id="336963"/>
    <lineage>
        <taxon>Eukaryota</taxon>
        <taxon>Fungi</taxon>
        <taxon>Dikarya</taxon>
        <taxon>Ascomycota</taxon>
        <taxon>Pezizomycotina</taxon>
        <taxon>Eurotiomycetes</taxon>
        <taxon>Eurotiomycetidae</taxon>
        <taxon>Onygenales</taxon>
        <taxon>Onygenaceae</taxon>
        <taxon>Uncinocarpus</taxon>
    </lineage>
</organism>
<dbReference type="InterPro" id="IPR013955">
    <property type="entry name" value="Rep_factor-A_C"/>
</dbReference>
<dbReference type="Pfam" id="PF08646">
    <property type="entry name" value="Rep_fac-A_C"/>
    <property type="match status" value="1"/>
</dbReference>
<dbReference type="GeneID" id="8439320"/>
<dbReference type="CDD" id="cd04476">
    <property type="entry name" value="RPA1_DBD_C"/>
    <property type="match status" value="1"/>
</dbReference>
<dbReference type="GO" id="GO:0007004">
    <property type="term" value="P:telomere maintenance via telomerase"/>
    <property type="evidence" value="ECO:0007669"/>
    <property type="project" value="EnsemblFungi"/>
</dbReference>
<dbReference type="EMBL" id="CH476617">
    <property type="protein sequence ID" value="EEP80840.1"/>
    <property type="molecule type" value="Genomic_DNA"/>
</dbReference>
<evidence type="ECO:0000256" key="4">
    <source>
        <dbReference type="ARBA" id="ARBA00022723"/>
    </source>
</evidence>
<dbReference type="InterPro" id="IPR012340">
    <property type="entry name" value="NA-bd_OB-fold"/>
</dbReference>
<evidence type="ECO:0000256" key="1">
    <source>
        <dbReference type="ARBA" id="ARBA00004123"/>
    </source>
</evidence>
<dbReference type="OMA" id="DQCDAFY"/>